<keyword evidence="2" id="KW-0812">Transmembrane</keyword>
<keyword evidence="2" id="KW-0472">Membrane</keyword>
<dbReference type="InterPro" id="IPR002401">
    <property type="entry name" value="Cyt_P450_E_grp-I"/>
</dbReference>
<dbReference type="InterPro" id="IPR001128">
    <property type="entry name" value="Cyt_P450"/>
</dbReference>
<protein>
    <recommendedName>
        <fullName evidence="5">Cytochrome P450</fullName>
    </recommendedName>
</protein>
<dbReference type="PANTHER" id="PTHR47951:SF7">
    <property type="entry name" value="FLAVONOID 3',5'-HYDROXYLASE-LIKE ISOFORM X1"/>
    <property type="match status" value="1"/>
</dbReference>
<dbReference type="InterPro" id="IPR036396">
    <property type="entry name" value="Cyt_P450_sf"/>
</dbReference>
<evidence type="ECO:0000313" key="3">
    <source>
        <dbReference type="EMBL" id="KAA8521911.1"/>
    </source>
</evidence>
<dbReference type="Gene3D" id="1.10.630.10">
    <property type="entry name" value="Cytochrome P450"/>
    <property type="match status" value="2"/>
</dbReference>
<dbReference type="EMBL" id="CM018048">
    <property type="protein sequence ID" value="KAA8521911.1"/>
    <property type="molecule type" value="Genomic_DNA"/>
</dbReference>
<keyword evidence="2" id="KW-1133">Transmembrane helix</keyword>
<feature type="transmembrane region" description="Helical" evidence="2">
    <location>
        <begin position="25"/>
        <end position="43"/>
    </location>
</feature>
<gene>
    <name evidence="3" type="ORF">F0562_012775</name>
</gene>
<sequence>MLNTTCGQRSWLCNGSNKIAKPSKVVLVVSATISTILCFLWVFKKLRNGTTGLPSGPRGLPLVGYLPFLGTNILQSFMELAQVHGPIFKLKLGSKLCVVLSSPSTIKEVVRDQDTTFANRDLTIAGSVFSNGGSDIALAPYDLNWRKGTGLGAEFRAAVTKLSVLLAKPNVSDFFPVLARFDIQGIERKTKKITLWVEKIFDFVLDQRMKVEVAKGGAAIKNEGKDFLQFLLELKEKKDSETITLKQVKALLMDIVLGGTDTTATTVEWAMAEMLRHPEVMKRVHEELTSVVGVNNIVEECHLPKLQYLDAVVKETLRLHPVIPLLVPRSPSLSSTVGGYTIP</sequence>
<dbReference type="OrthoDB" id="2789670at2759"/>
<organism evidence="3 4">
    <name type="scientific">Nyssa sinensis</name>
    <dbReference type="NCBI Taxonomy" id="561372"/>
    <lineage>
        <taxon>Eukaryota</taxon>
        <taxon>Viridiplantae</taxon>
        <taxon>Streptophyta</taxon>
        <taxon>Embryophyta</taxon>
        <taxon>Tracheophyta</taxon>
        <taxon>Spermatophyta</taxon>
        <taxon>Magnoliopsida</taxon>
        <taxon>eudicotyledons</taxon>
        <taxon>Gunneridae</taxon>
        <taxon>Pentapetalae</taxon>
        <taxon>asterids</taxon>
        <taxon>Cornales</taxon>
        <taxon>Nyssaceae</taxon>
        <taxon>Nyssa</taxon>
    </lineage>
</organism>
<keyword evidence="4" id="KW-1185">Reference proteome</keyword>
<dbReference type="GO" id="GO:0020037">
    <property type="term" value="F:heme binding"/>
    <property type="evidence" value="ECO:0007669"/>
    <property type="project" value="InterPro"/>
</dbReference>
<dbReference type="AlphaFoldDB" id="A0A5J4ZXX9"/>
<dbReference type="GO" id="GO:0016705">
    <property type="term" value="F:oxidoreductase activity, acting on paired donors, with incorporation or reduction of molecular oxygen"/>
    <property type="evidence" value="ECO:0007669"/>
    <property type="project" value="InterPro"/>
</dbReference>
<dbReference type="SUPFAM" id="SSF48264">
    <property type="entry name" value="Cytochrome P450"/>
    <property type="match status" value="1"/>
</dbReference>
<dbReference type="Proteomes" id="UP000325577">
    <property type="component" value="Linkage Group LG5"/>
</dbReference>
<dbReference type="PRINTS" id="PR00385">
    <property type="entry name" value="P450"/>
</dbReference>
<reference evidence="3 4" key="1">
    <citation type="submission" date="2019-09" db="EMBL/GenBank/DDBJ databases">
        <title>A chromosome-level genome assembly of the Chinese tupelo Nyssa sinensis.</title>
        <authorList>
            <person name="Yang X."/>
            <person name="Kang M."/>
            <person name="Yang Y."/>
            <person name="Xiong H."/>
            <person name="Wang M."/>
            <person name="Zhang Z."/>
            <person name="Wang Z."/>
            <person name="Wu H."/>
            <person name="Ma T."/>
            <person name="Liu J."/>
            <person name="Xi Z."/>
        </authorList>
    </citation>
    <scope>NUCLEOTIDE SEQUENCE [LARGE SCALE GENOMIC DNA]</scope>
    <source>
        <strain evidence="3">J267</strain>
        <tissue evidence="3">Leaf</tissue>
    </source>
</reference>
<name>A0A5J4ZXX9_9ASTE</name>
<evidence type="ECO:0008006" key="5">
    <source>
        <dbReference type="Google" id="ProtNLM"/>
    </source>
</evidence>
<evidence type="ECO:0000256" key="1">
    <source>
        <dbReference type="ARBA" id="ARBA00023002"/>
    </source>
</evidence>
<dbReference type="GO" id="GO:0005506">
    <property type="term" value="F:iron ion binding"/>
    <property type="evidence" value="ECO:0007669"/>
    <property type="project" value="InterPro"/>
</dbReference>
<dbReference type="PANTHER" id="PTHR47951">
    <property type="entry name" value="OS08G0547900 PROTEIN"/>
    <property type="match status" value="1"/>
</dbReference>
<evidence type="ECO:0000256" key="2">
    <source>
        <dbReference type="SAM" id="Phobius"/>
    </source>
</evidence>
<dbReference type="Pfam" id="PF00067">
    <property type="entry name" value="p450"/>
    <property type="match status" value="2"/>
</dbReference>
<dbReference type="PRINTS" id="PR00463">
    <property type="entry name" value="EP450I"/>
</dbReference>
<accession>A0A5J4ZXX9</accession>
<proteinExistence type="predicted"/>
<dbReference type="GO" id="GO:0004497">
    <property type="term" value="F:monooxygenase activity"/>
    <property type="evidence" value="ECO:0007669"/>
    <property type="project" value="InterPro"/>
</dbReference>
<evidence type="ECO:0000313" key="4">
    <source>
        <dbReference type="Proteomes" id="UP000325577"/>
    </source>
</evidence>
<keyword evidence="1" id="KW-0560">Oxidoreductase</keyword>